<proteinExistence type="inferred from homology"/>
<evidence type="ECO:0000256" key="3">
    <source>
        <dbReference type="ARBA" id="ARBA00012795"/>
    </source>
</evidence>
<dbReference type="GO" id="GO:0141101">
    <property type="term" value="F:tRNA(Ser) (uridine(44)-2'-O-)-methyltransferase activity"/>
    <property type="evidence" value="ECO:0007669"/>
    <property type="project" value="UniProtKB-EC"/>
</dbReference>
<evidence type="ECO:0000256" key="6">
    <source>
        <dbReference type="ARBA" id="ARBA00022603"/>
    </source>
</evidence>
<comment type="function">
    <text evidence="11">Adenosyl-L-methionine (AdoMet)-dependent tRNA (uracil-O(2)-)-methyltransferase.</text>
</comment>
<evidence type="ECO:0000256" key="8">
    <source>
        <dbReference type="ARBA" id="ARBA00022691"/>
    </source>
</evidence>
<name>A0A6A6EI44_9PEZI</name>
<dbReference type="InterPro" id="IPR011671">
    <property type="entry name" value="tRNA_uracil_MeTrfase"/>
</dbReference>
<evidence type="ECO:0000256" key="7">
    <source>
        <dbReference type="ARBA" id="ARBA00022679"/>
    </source>
</evidence>
<dbReference type="PANTHER" id="PTHR21210">
    <property type="entry name" value="TRNA (URACIL-O(2)-)-METHYLTRANSFERASE-RELATED"/>
    <property type="match status" value="1"/>
</dbReference>
<reference evidence="13" key="1">
    <citation type="journal article" date="2020" name="Stud. Mycol.">
        <title>101 Dothideomycetes genomes: a test case for predicting lifestyles and emergence of pathogens.</title>
        <authorList>
            <person name="Haridas S."/>
            <person name="Albert R."/>
            <person name="Binder M."/>
            <person name="Bloem J."/>
            <person name="Labutti K."/>
            <person name="Salamov A."/>
            <person name="Andreopoulos B."/>
            <person name="Baker S."/>
            <person name="Barry K."/>
            <person name="Bills G."/>
            <person name="Bluhm B."/>
            <person name="Cannon C."/>
            <person name="Castanera R."/>
            <person name="Culley D."/>
            <person name="Daum C."/>
            <person name="Ezra D."/>
            <person name="Gonzalez J."/>
            <person name="Henrissat B."/>
            <person name="Kuo A."/>
            <person name="Liang C."/>
            <person name="Lipzen A."/>
            <person name="Lutzoni F."/>
            <person name="Magnuson J."/>
            <person name="Mondo S."/>
            <person name="Nolan M."/>
            <person name="Ohm R."/>
            <person name="Pangilinan J."/>
            <person name="Park H.-J."/>
            <person name="Ramirez L."/>
            <person name="Alfaro M."/>
            <person name="Sun H."/>
            <person name="Tritt A."/>
            <person name="Yoshinaga Y."/>
            <person name="Zwiers L.-H."/>
            <person name="Turgeon B."/>
            <person name="Goodwin S."/>
            <person name="Spatafora J."/>
            <person name="Crous P."/>
            <person name="Grigoriev I."/>
        </authorList>
    </citation>
    <scope>NUCLEOTIDE SEQUENCE</scope>
    <source>
        <strain evidence="13">CBS 207.26</strain>
    </source>
</reference>
<feature type="region of interest" description="Disordered" evidence="12">
    <location>
        <begin position="1"/>
        <end position="36"/>
    </location>
</feature>
<dbReference type="EC" id="2.1.1.211" evidence="3 11"/>
<evidence type="ECO:0000256" key="11">
    <source>
        <dbReference type="RuleBase" id="RU368004"/>
    </source>
</evidence>
<evidence type="ECO:0000256" key="10">
    <source>
        <dbReference type="ARBA" id="ARBA00047957"/>
    </source>
</evidence>
<sequence length="647" mass="72648">MGQEPPIPKIEAKNESLEEDQREPGVQNSPIVNRANMETKGGKFEPIDLEKEPLIESGLPPELWTVIQAAPATFPPNFFLDVSQNLLENPNLTSSILFRAEIFYTSDKDTSFNSSASHPQELSKFVKHMKAEYQPQIIVGGYPGYSLERTVVRKLIPRNPRVDKPLVQTCHLFTSAEDSVLRDNEGVQKKIEVERYLIVYIPHATDPEEIPFYHPKVQALAVLYAFQPNVAAGFPPGTLSLYYKLFPEQALDNRLSRTALNMLKIIHKHSRGRMAGYKKRVHHDILIPQKRFQDTYTYLKGKYAQILIRDWVEQTPPEKHVFEDLGIAAFLMELWTDMYSGKEGENAAREKTSGEELEQIESGDRNRRTTVAQQNFPGFVDIGCGNGILVSILRQESWNGWGFDARKRKTWETVPVDVRENLKEMLLVPAIFDSSPQASVHHGIFPTGTFIIANHADELTIWTPCLAFLSKSPFITIPCCSHNFAGAKFRASTNAFAGLEFPGTSIHRDTQSDDNFEGKPEADAIHRKIDEDETLKTPNTKPSKQPSKQPSAYASFCTYVTNLTAALGYLPEKEVLRIPSTRNVAILGRKASATDTIKELGGALSSGQRLAFVTHMVEQEMETRVEQLGKEWVGRGAGLMKPEKGGH</sequence>
<comment type="catalytic activity">
    <reaction evidence="10 11">
        <text>uridine(44) in tRNA(Ser) + S-adenosyl-L-methionine = 2'-O-methyluridine(44) in tRNA(Ser) + S-adenosyl-L-homocysteine + H(+)</text>
        <dbReference type="Rhea" id="RHEA:43100"/>
        <dbReference type="Rhea" id="RHEA-COMP:10339"/>
        <dbReference type="Rhea" id="RHEA-COMP:10340"/>
        <dbReference type="ChEBI" id="CHEBI:15378"/>
        <dbReference type="ChEBI" id="CHEBI:57856"/>
        <dbReference type="ChEBI" id="CHEBI:59789"/>
        <dbReference type="ChEBI" id="CHEBI:65315"/>
        <dbReference type="ChEBI" id="CHEBI:74478"/>
        <dbReference type="EC" id="2.1.1.211"/>
    </reaction>
</comment>
<gene>
    <name evidence="13" type="ORF">K469DRAFT_721405</name>
</gene>
<dbReference type="Proteomes" id="UP000800200">
    <property type="component" value="Unassembled WGS sequence"/>
</dbReference>
<dbReference type="PANTHER" id="PTHR21210:SF0">
    <property type="entry name" value="TRNA (URACIL-O(2)-)-METHYLTRANSFERASE-RELATED"/>
    <property type="match status" value="1"/>
</dbReference>
<evidence type="ECO:0000256" key="9">
    <source>
        <dbReference type="ARBA" id="ARBA00022694"/>
    </source>
</evidence>
<dbReference type="GO" id="GO:0030488">
    <property type="term" value="P:tRNA methylation"/>
    <property type="evidence" value="ECO:0007669"/>
    <property type="project" value="UniProtKB-UniRule"/>
</dbReference>
<evidence type="ECO:0000313" key="14">
    <source>
        <dbReference type="Proteomes" id="UP000800200"/>
    </source>
</evidence>
<keyword evidence="8 11" id="KW-0949">S-adenosyl-L-methionine</keyword>
<comment type="subcellular location">
    <subcellularLocation>
        <location evidence="1 11">Cytoplasm</location>
    </subcellularLocation>
</comment>
<feature type="region of interest" description="Disordered" evidence="12">
    <location>
        <begin position="343"/>
        <end position="365"/>
    </location>
</feature>
<evidence type="ECO:0000256" key="2">
    <source>
        <dbReference type="ARBA" id="ARBA00009056"/>
    </source>
</evidence>
<keyword evidence="5 11" id="KW-0963">Cytoplasm</keyword>
<evidence type="ECO:0000256" key="12">
    <source>
        <dbReference type="SAM" id="MobiDB-lite"/>
    </source>
</evidence>
<evidence type="ECO:0000313" key="13">
    <source>
        <dbReference type="EMBL" id="KAF2190522.1"/>
    </source>
</evidence>
<organism evidence="13 14">
    <name type="scientific">Zopfia rhizophila CBS 207.26</name>
    <dbReference type="NCBI Taxonomy" id="1314779"/>
    <lineage>
        <taxon>Eukaryota</taxon>
        <taxon>Fungi</taxon>
        <taxon>Dikarya</taxon>
        <taxon>Ascomycota</taxon>
        <taxon>Pezizomycotina</taxon>
        <taxon>Dothideomycetes</taxon>
        <taxon>Dothideomycetes incertae sedis</taxon>
        <taxon>Zopfiaceae</taxon>
        <taxon>Zopfia</taxon>
    </lineage>
</organism>
<feature type="compositionally biased region" description="Basic and acidic residues" evidence="12">
    <location>
        <begin position="343"/>
        <end position="354"/>
    </location>
</feature>
<dbReference type="OrthoDB" id="10047021at2759"/>
<dbReference type="AlphaFoldDB" id="A0A6A6EI44"/>
<dbReference type="GO" id="GO:0005737">
    <property type="term" value="C:cytoplasm"/>
    <property type="evidence" value="ECO:0007669"/>
    <property type="project" value="UniProtKB-SubCell"/>
</dbReference>
<dbReference type="Pfam" id="PF07757">
    <property type="entry name" value="AdoMet_MTase"/>
    <property type="match status" value="2"/>
</dbReference>
<dbReference type="EMBL" id="ML994618">
    <property type="protein sequence ID" value="KAF2190522.1"/>
    <property type="molecule type" value="Genomic_DNA"/>
</dbReference>
<comment type="similarity">
    <text evidence="2 11">Belongs to the TRM44 family.</text>
</comment>
<evidence type="ECO:0000256" key="4">
    <source>
        <dbReference type="ARBA" id="ARBA00017788"/>
    </source>
</evidence>
<keyword evidence="9 11" id="KW-0819">tRNA processing</keyword>
<keyword evidence="6 11" id="KW-0489">Methyltransferase</keyword>
<protein>
    <recommendedName>
        <fullName evidence="4 11">tRNA (uracil-O(2)-)-methyltransferase</fullName>
        <ecNumber evidence="3 11">2.1.1.211</ecNumber>
    </recommendedName>
</protein>
<evidence type="ECO:0000256" key="1">
    <source>
        <dbReference type="ARBA" id="ARBA00004496"/>
    </source>
</evidence>
<accession>A0A6A6EI44</accession>
<keyword evidence="14" id="KW-1185">Reference proteome</keyword>
<evidence type="ECO:0000256" key="5">
    <source>
        <dbReference type="ARBA" id="ARBA00022490"/>
    </source>
</evidence>
<keyword evidence="7 11" id="KW-0808">Transferase</keyword>